<reference evidence="1 2" key="1">
    <citation type="submission" date="2016-12" db="EMBL/GenBank/DDBJ databases">
        <title>Genome Mining:The Detection of Biosynthetic Gene Clusters to Aid in the Expression of Curamycin A produced by Streptomyces sp. strain CZA14.</title>
        <authorList>
            <person name="Durrell K.A."/>
            <person name="Kirby B.M."/>
            <person name="Khan W."/>
            <person name="Mthethwa T."/>
            <person name="Le Roes-Hill M."/>
        </authorList>
    </citation>
    <scope>NUCLEOTIDE SEQUENCE [LARGE SCALE GENOMIC DNA]</scope>
    <source>
        <strain evidence="1 2">CZA14</strain>
    </source>
</reference>
<gene>
    <name evidence="1" type="ORF">OQI_29625</name>
</gene>
<accession>A0ABX3YBC8</accession>
<dbReference type="EMBL" id="MRYD01000230">
    <property type="protein sequence ID" value="OSZ57022.1"/>
    <property type="molecule type" value="Genomic_DNA"/>
</dbReference>
<dbReference type="Proteomes" id="UP000194266">
    <property type="component" value="Unassembled WGS sequence"/>
</dbReference>
<keyword evidence="2" id="KW-1185">Reference proteome</keyword>
<proteinExistence type="predicted"/>
<comment type="caution">
    <text evidence="1">The sequence shown here is derived from an EMBL/GenBank/DDBJ whole genome shotgun (WGS) entry which is preliminary data.</text>
</comment>
<name>A0ABX3YBC8_9ACTN</name>
<evidence type="ECO:0000313" key="2">
    <source>
        <dbReference type="Proteomes" id="UP000194266"/>
    </source>
</evidence>
<protein>
    <submittedName>
        <fullName evidence="1">Uncharacterized protein</fullName>
    </submittedName>
</protein>
<sequence>MSAAEQKVRVGFYSGDWNLTFDGTVKPDGPTRYTYDGYLYADCPPGRFPAPRIALGHGAVSRGWQWEYDYCRTVQTHVWGEGERGAGDSVEFKVGANSGLAGVWQYGDSEAYDIGS</sequence>
<evidence type="ECO:0000313" key="1">
    <source>
        <dbReference type="EMBL" id="OSZ57022.1"/>
    </source>
</evidence>
<organism evidence="1 2">
    <name type="scientific">Streptomyces pharetrae CZA14</name>
    <dbReference type="NCBI Taxonomy" id="1144883"/>
    <lineage>
        <taxon>Bacteria</taxon>
        <taxon>Bacillati</taxon>
        <taxon>Actinomycetota</taxon>
        <taxon>Actinomycetes</taxon>
        <taxon>Kitasatosporales</taxon>
        <taxon>Streptomycetaceae</taxon>
        <taxon>Streptomyces</taxon>
    </lineage>
</organism>